<reference evidence="1" key="1">
    <citation type="journal article" date="2020" name="Stud. Mycol.">
        <title>101 Dothideomycetes genomes: a test case for predicting lifestyles and emergence of pathogens.</title>
        <authorList>
            <person name="Haridas S."/>
            <person name="Albert R."/>
            <person name="Binder M."/>
            <person name="Bloem J."/>
            <person name="Labutti K."/>
            <person name="Salamov A."/>
            <person name="Andreopoulos B."/>
            <person name="Baker S."/>
            <person name="Barry K."/>
            <person name="Bills G."/>
            <person name="Bluhm B."/>
            <person name="Cannon C."/>
            <person name="Castanera R."/>
            <person name="Culley D."/>
            <person name="Daum C."/>
            <person name="Ezra D."/>
            <person name="Gonzalez J."/>
            <person name="Henrissat B."/>
            <person name="Kuo A."/>
            <person name="Liang C."/>
            <person name="Lipzen A."/>
            <person name="Lutzoni F."/>
            <person name="Magnuson J."/>
            <person name="Mondo S."/>
            <person name="Nolan M."/>
            <person name="Ohm R."/>
            <person name="Pangilinan J."/>
            <person name="Park H.-J."/>
            <person name="Ramirez L."/>
            <person name="Alfaro M."/>
            <person name="Sun H."/>
            <person name="Tritt A."/>
            <person name="Yoshinaga Y."/>
            <person name="Zwiers L.-H."/>
            <person name="Turgeon B."/>
            <person name="Goodwin S."/>
            <person name="Spatafora J."/>
            <person name="Crous P."/>
            <person name="Grigoriev I."/>
        </authorList>
    </citation>
    <scope>NUCLEOTIDE SEQUENCE</scope>
    <source>
        <strain evidence="1">CBS 122368</strain>
    </source>
</reference>
<dbReference type="PANTHER" id="PTHR42030">
    <property type="entry name" value="DRBM DOMAIN-CONTAINING PROTEIN"/>
    <property type="match status" value="1"/>
</dbReference>
<dbReference type="OrthoDB" id="5418749at2759"/>
<dbReference type="SUPFAM" id="SSF54768">
    <property type="entry name" value="dsRNA-binding domain-like"/>
    <property type="match status" value="1"/>
</dbReference>
<organism evidence="1 2">
    <name type="scientific">Trematosphaeria pertusa</name>
    <dbReference type="NCBI Taxonomy" id="390896"/>
    <lineage>
        <taxon>Eukaryota</taxon>
        <taxon>Fungi</taxon>
        <taxon>Dikarya</taxon>
        <taxon>Ascomycota</taxon>
        <taxon>Pezizomycotina</taxon>
        <taxon>Dothideomycetes</taxon>
        <taxon>Pleosporomycetidae</taxon>
        <taxon>Pleosporales</taxon>
        <taxon>Massarineae</taxon>
        <taxon>Trematosphaeriaceae</taxon>
        <taxon>Trematosphaeria</taxon>
    </lineage>
</organism>
<protein>
    <recommendedName>
        <fullName evidence="3">DRBM domain-containing protein</fullName>
    </recommendedName>
</protein>
<dbReference type="GeneID" id="54573439"/>
<dbReference type="AlphaFoldDB" id="A0A6A6HXP5"/>
<sequence length="171" mass="19126">MIQGVTESTAPRVAIALCPLLITQRHHLAVYKYLSVLPTLSLSSSESCCVHPQPPLYSILDISFVDFGLSEHSSLSIITMSSPWSQRLREHCNVRRLGEPSWQDVSDRRGGRTAWSSIVVIQGSHYTARFWYDGNYMEQAREDAAEIALRNLTGYVNTTQDPPPASQYAQA</sequence>
<evidence type="ECO:0000313" key="1">
    <source>
        <dbReference type="EMBL" id="KAF2242373.1"/>
    </source>
</evidence>
<accession>A0A6A6HXP5</accession>
<evidence type="ECO:0008006" key="3">
    <source>
        <dbReference type="Google" id="ProtNLM"/>
    </source>
</evidence>
<dbReference type="Proteomes" id="UP000800094">
    <property type="component" value="Unassembled WGS sequence"/>
</dbReference>
<gene>
    <name evidence="1" type="ORF">BU26DRAFT_159277</name>
</gene>
<keyword evidence="2" id="KW-1185">Reference proteome</keyword>
<proteinExistence type="predicted"/>
<dbReference type="PANTHER" id="PTHR42030:SF1">
    <property type="entry name" value="DRBM DOMAIN-CONTAINING PROTEIN"/>
    <property type="match status" value="1"/>
</dbReference>
<evidence type="ECO:0000313" key="2">
    <source>
        <dbReference type="Proteomes" id="UP000800094"/>
    </source>
</evidence>
<name>A0A6A6HXP5_9PLEO</name>
<dbReference type="EMBL" id="ML987208">
    <property type="protein sequence ID" value="KAF2242373.1"/>
    <property type="molecule type" value="Genomic_DNA"/>
</dbReference>
<dbReference type="RefSeq" id="XP_033677377.1">
    <property type="nucleotide sequence ID" value="XM_033820109.1"/>
</dbReference>